<proteinExistence type="inferred from homology"/>
<name>A0A504YDR9_FASGI</name>
<evidence type="ECO:0000313" key="10">
    <source>
        <dbReference type="EMBL" id="TPP58671.1"/>
    </source>
</evidence>
<sequence length="333" mass="36673">MSAGVFSEIQWPNLAAGLAGGVVSSAILHPLELAKVRLQVNEGTGIVPCRSEYKGTYKTLVDVVRVRGVRGLYLGLTPNLIGAGSSWGLYFLFYAALKSSIQDGDATKPIRTWEYLGCGGLAGSLTLCITNPIWVVKTRLCLQYERLAQVAERSAVSSIIGSHLAGTSGGLCPTLPRSDTTWNALVNLWRFEGLRGLYRGFLPGLFGVSHGAIQFMLYEEMRNAYNQHYRDRPVNARLVTEYAVESLYWMPASVVPQPPTPKAQCTTTRVADPRLPWLVATKNTKRNTQQTGEGLVGFYKGIVPNLLRVVPACAITFVIYEYTVDLLRARIWI</sequence>
<dbReference type="GO" id="GO:0006862">
    <property type="term" value="P:nucleotide transport"/>
    <property type="evidence" value="ECO:0007669"/>
    <property type="project" value="InterPro"/>
</dbReference>
<evidence type="ECO:0000256" key="6">
    <source>
        <dbReference type="ARBA" id="ARBA00022989"/>
    </source>
</evidence>
<dbReference type="InterPro" id="IPR018108">
    <property type="entry name" value="MCP_transmembrane"/>
</dbReference>
<dbReference type="PANTHER" id="PTHR45683">
    <property type="entry name" value="MITOCHONDRIAL NICOTINAMIDE ADENINE DINUCLEOTIDE TRANSPORTER 1-RELATED-RELATED"/>
    <property type="match status" value="1"/>
</dbReference>
<dbReference type="AlphaFoldDB" id="A0A504YDR9"/>
<keyword evidence="6" id="KW-1133">Transmembrane helix</keyword>
<organism evidence="10 11">
    <name type="scientific">Fasciola gigantica</name>
    <name type="common">Giant liver fluke</name>
    <dbReference type="NCBI Taxonomy" id="46835"/>
    <lineage>
        <taxon>Eukaryota</taxon>
        <taxon>Metazoa</taxon>
        <taxon>Spiralia</taxon>
        <taxon>Lophotrochozoa</taxon>
        <taxon>Platyhelminthes</taxon>
        <taxon>Trematoda</taxon>
        <taxon>Digenea</taxon>
        <taxon>Plagiorchiida</taxon>
        <taxon>Echinostomata</taxon>
        <taxon>Echinostomatoidea</taxon>
        <taxon>Fasciolidae</taxon>
        <taxon>Fasciola</taxon>
    </lineage>
</organism>
<keyword evidence="4 8" id="KW-0812">Transmembrane</keyword>
<comment type="caution">
    <text evidence="10">The sequence shown here is derived from an EMBL/GenBank/DDBJ whole genome shotgun (WGS) entry which is preliminary data.</text>
</comment>
<gene>
    <name evidence="10" type="ORF">FGIG_00618</name>
</gene>
<feature type="repeat" description="Solcar" evidence="8">
    <location>
        <begin position="12"/>
        <end position="100"/>
    </location>
</feature>
<comment type="subcellular location">
    <subcellularLocation>
        <location evidence="1">Membrane</location>
        <topology evidence="1">Multi-pass membrane protein</topology>
    </subcellularLocation>
</comment>
<dbReference type="OrthoDB" id="428293at2759"/>
<accession>A0A504YDR9</accession>
<dbReference type="InterPro" id="IPR044712">
    <property type="entry name" value="SLC25A32-like"/>
</dbReference>
<protein>
    <submittedName>
        <fullName evidence="10">Mitochondrial folate transporter/carrier</fullName>
    </submittedName>
</protein>
<keyword evidence="7 8" id="KW-0472">Membrane</keyword>
<evidence type="ECO:0000256" key="4">
    <source>
        <dbReference type="ARBA" id="ARBA00022692"/>
    </source>
</evidence>
<dbReference type="InterPro" id="IPR023395">
    <property type="entry name" value="MCP_dom_sf"/>
</dbReference>
<evidence type="ECO:0000256" key="7">
    <source>
        <dbReference type="ARBA" id="ARBA00023136"/>
    </source>
</evidence>
<comment type="similarity">
    <text evidence="2 9">Belongs to the mitochondrial carrier (TC 2.A.29) family.</text>
</comment>
<dbReference type="PROSITE" id="PS50920">
    <property type="entry name" value="SOLCAR"/>
    <property type="match status" value="3"/>
</dbReference>
<reference evidence="10 11" key="1">
    <citation type="submission" date="2019-04" db="EMBL/GenBank/DDBJ databases">
        <title>Annotation for the trematode Fasciola gigantica.</title>
        <authorList>
            <person name="Choi Y.-J."/>
        </authorList>
    </citation>
    <scope>NUCLEOTIDE SEQUENCE [LARGE SCALE GENOMIC DNA]</scope>
    <source>
        <strain evidence="10">Uganda_cow_1</strain>
    </source>
</reference>
<dbReference type="STRING" id="46835.A0A504YDR9"/>
<evidence type="ECO:0000256" key="1">
    <source>
        <dbReference type="ARBA" id="ARBA00004141"/>
    </source>
</evidence>
<keyword evidence="11" id="KW-1185">Reference proteome</keyword>
<dbReference type="Proteomes" id="UP000316759">
    <property type="component" value="Unassembled WGS sequence"/>
</dbReference>
<dbReference type="SUPFAM" id="SSF103506">
    <property type="entry name" value="Mitochondrial carrier"/>
    <property type="match status" value="1"/>
</dbReference>
<keyword evidence="3 9" id="KW-0813">Transport</keyword>
<dbReference type="EMBL" id="SUNJ01011746">
    <property type="protein sequence ID" value="TPP58671.1"/>
    <property type="molecule type" value="Genomic_DNA"/>
</dbReference>
<feature type="repeat" description="Solcar" evidence="8">
    <location>
        <begin position="110"/>
        <end position="224"/>
    </location>
</feature>
<dbReference type="Pfam" id="PF00153">
    <property type="entry name" value="Mito_carr"/>
    <property type="match status" value="3"/>
</dbReference>
<evidence type="ECO:0000313" key="11">
    <source>
        <dbReference type="Proteomes" id="UP000316759"/>
    </source>
</evidence>
<dbReference type="Gene3D" id="1.50.40.10">
    <property type="entry name" value="Mitochondrial carrier domain"/>
    <property type="match status" value="1"/>
</dbReference>
<evidence type="ECO:0000256" key="8">
    <source>
        <dbReference type="PROSITE-ProRule" id="PRU00282"/>
    </source>
</evidence>
<evidence type="ECO:0000256" key="9">
    <source>
        <dbReference type="RuleBase" id="RU000488"/>
    </source>
</evidence>
<dbReference type="GO" id="GO:0055085">
    <property type="term" value="P:transmembrane transport"/>
    <property type="evidence" value="ECO:0007669"/>
    <property type="project" value="InterPro"/>
</dbReference>
<evidence type="ECO:0000256" key="2">
    <source>
        <dbReference type="ARBA" id="ARBA00006375"/>
    </source>
</evidence>
<feature type="repeat" description="Solcar" evidence="8">
    <location>
        <begin position="240"/>
        <end position="326"/>
    </location>
</feature>
<evidence type="ECO:0000256" key="5">
    <source>
        <dbReference type="ARBA" id="ARBA00022737"/>
    </source>
</evidence>
<keyword evidence="5" id="KW-0677">Repeat</keyword>
<evidence type="ECO:0000256" key="3">
    <source>
        <dbReference type="ARBA" id="ARBA00022448"/>
    </source>
</evidence>
<dbReference type="GO" id="GO:0016020">
    <property type="term" value="C:membrane"/>
    <property type="evidence" value="ECO:0007669"/>
    <property type="project" value="UniProtKB-SubCell"/>
</dbReference>